<dbReference type="Proteomes" id="UP001597135">
    <property type="component" value="Unassembled WGS sequence"/>
</dbReference>
<name>A0ABW3ZF90_9RHOB</name>
<dbReference type="InterPro" id="IPR046705">
    <property type="entry name" value="DUF6778"/>
</dbReference>
<accession>A0ABW3ZF90</accession>
<gene>
    <name evidence="1" type="ORF">ACFQ4E_03050</name>
</gene>
<proteinExistence type="predicted"/>
<protein>
    <submittedName>
        <fullName evidence="1">DUF6778 family protein</fullName>
    </submittedName>
</protein>
<keyword evidence="2" id="KW-1185">Reference proteome</keyword>
<evidence type="ECO:0000313" key="1">
    <source>
        <dbReference type="EMBL" id="MFD1341388.1"/>
    </source>
</evidence>
<dbReference type="Pfam" id="PF20569">
    <property type="entry name" value="DUF6778"/>
    <property type="match status" value="1"/>
</dbReference>
<dbReference type="PROSITE" id="PS51257">
    <property type="entry name" value="PROKAR_LIPOPROTEIN"/>
    <property type="match status" value="1"/>
</dbReference>
<dbReference type="EMBL" id="JBHTMU010000003">
    <property type="protein sequence ID" value="MFD1341388.1"/>
    <property type="molecule type" value="Genomic_DNA"/>
</dbReference>
<sequence>MTGVQKLLALIGLAGLTACGQVDTATRADTLVTRDAMTLQHPTAAAPAQLFALTGFDVSVPEYLVVSEANAYLPKGDIVWRGDLPGNRHQQVKALFEAGLAASQPTLGQGAPARAEITLRRFHGLTEKARYTTGGVHRIVFDITLRDPSTGAVLRKTRTVEADLLALGGAAAIAADAAGQTQKVRLTAHLAQVIRNELRQPGGHQNARLGLVQALNG</sequence>
<dbReference type="RefSeq" id="WP_386801445.1">
    <property type="nucleotide sequence ID" value="NZ_JBHTMU010000003.1"/>
</dbReference>
<organism evidence="1 2">
    <name type="scientific">Litorisediminicola beolgyonensis</name>
    <dbReference type="NCBI Taxonomy" id="1173614"/>
    <lineage>
        <taxon>Bacteria</taxon>
        <taxon>Pseudomonadati</taxon>
        <taxon>Pseudomonadota</taxon>
        <taxon>Alphaproteobacteria</taxon>
        <taxon>Rhodobacterales</taxon>
        <taxon>Paracoccaceae</taxon>
        <taxon>Litorisediminicola</taxon>
    </lineage>
</organism>
<evidence type="ECO:0000313" key="2">
    <source>
        <dbReference type="Proteomes" id="UP001597135"/>
    </source>
</evidence>
<comment type="caution">
    <text evidence="1">The sequence shown here is derived from an EMBL/GenBank/DDBJ whole genome shotgun (WGS) entry which is preliminary data.</text>
</comment>
<reference evidence="2" key="1">
    <citation type="journal article" date="2019" name="Int. J. Syst. Evol. Microbiol.">
        <title>The Global Catalogue of Microorganisms (GCM) 10K type strain sequencing project: providing services to taxonomists for standard genome sequencing and annotation.</title>
        <authorList>
            <consortium name="The Broad Institute Genomics Platform"/>
            <consortium name="The Broad Institute Genome Sequencing Center for Infectious Disease"/>
            <person name="Wu L."/>
            <person name="Ma J."/>
        </authorList>
    </citation>
    <scope>NUCLEOTIDE SEQUENCE [LARGE SCALE GENOMIC DNA]</scope>
    <source>
        <strain evidence="2">CCUG 62953</strain>
    </source>
</reference>